<dbReference type="AlphaFoldDB" id="E9GC43"/>
<name>E9GC43_DAPPU</name>
<gene>
    <name evidence="1" type="ORF">DAPPUDRAFT_48462</name>
</gene>
<dbReference type="InParanoid" id="E9GC43"/>
<evidence type="ECO:0000313" key="1">
    <source>
        <dbReference type="EMBL" id="EFX83205.1"/>
    </source>
</evidence>
<keyword evidence="2" id="KW-1185">Reference proteome</keyword>
<protein>
    <submittedName>
        <fullName evidence="1">Uncharacterized protein</fullName>
    </submittedName>
</protein>
<proteinExistence type="predicted"/>
<sequence>MTDYAIDRRLNSLTITDDTIWDQGLTAAPTGIAVFGQLIISTTRVPDFRIDQIDKTHIPLIKQPKSFRATLMQIADEVYGAFNKAHTNMDMIRLQMAQVPDYVMDCVRIIQ</sequence>
<dbReference type="OrthoDB" id="5406275at2759"/>
<dbReference type="PANTHER" id="PTHR33488:SF2">
    <property type="entry name" value="EARLY ENDOSOME ANTIGEN 1-LIKE"/>
    <property type="match status" value="1"/>
</dbReference>
<dbReference type="KEGG" id="dpx:DAPPUDRAFT_48462"/>
<accession>E9GC43</accession>
<evidence type="ECO:0000313" key="2">
    <source>
        <dbReference type="Proteomes" id="UP000000305"/>
    </source>
</evidence>
<dbReference type="PhylomeDB" id="E9GC43"/>
<dbReference type="STRING" id="6669.E9GC43"/>
<dbReference type="Proteomes" id="UP000000305">
    <property type="component" value="Unassembled WGS sequence"/>
</dbReference>
<dbReference type="HOGENOM" id="CLU_2164639_0_0_1"/>
<dbReference type="PANTHER" id="PTHR33488">
    <property type="entry name" value="ZGC:162509"/>
    <property type="match status" value="1"/>
</dbReference>
<dbReference type="EMBL" id="GL732538">
    <property type="protein sequence ID" value="EFX83205.1"/>
    <property type="molecule type" value="Genomic_DNA"/>
</dbReference>
<organism evidence="1 2">
    <name type="scientific">Daphnia pulex</name>
    <name type="common">Water flea</name>
    <dbReference type="NCBI Taxonomy" id="6669"/>
    <lineage>
        <taxon>Eukaryota</taxon>
        <taxon>Metazoa</taxon>
        <taxon>Ecdysozoa</taxon>
        <taxon>Arthropoda</taxon>
        <taxon>Crustacea</taxon>
        <taxon>Branchiopoda</taxon>
        <taxon>Diplostraca</taxon>
        <taxon>Cladocera</taxon>
        <taxon>Anomopoda</taxon>
        <taxon>Daphniidae</taxon>
        <taxon>Daphnia</taxon>
    </lineage>
</organism>
<feature type="non-terminal residue" evidence="1">
    <location>
        <position position="111"/>
    </location>
</feature>
<reference evidence="1 2" key="1">
    <citation type="journal article" date="2011" name="Science">
        <title>The ecoresponsive genome of Daphnia pulex.</title>
        <authorList>
            <person name="Colbourne J.K."/>
            <person name="Pfrender M.E."/>
            <person name="Gilbert D."/>
            <person name="Thomas W.K."/>
            <person name="Tucker A."/>
            <person name="Oakley T.H."/>
            <person name="Tokishita S."/>
            <person name="Aerts A."/>
            <person name="Arnold G.J."/>
            <person name="Basu M.K."/>
            <person name="Bauer D.J."/>
            <person name="Caceres C.E."/>
            <person name="Carmel L."/>
            <person name="Casola C."/>
            <person name="Choi J.H."/>
            <person name="Detter J.C."/>
            <person name="Dong Q."/>
            <person name="Dusheyko S."/>
            <person name="Eads B.D."/>
            <person name="Frohlich T."/>
            <person name="Geiler-Samerotte K.A."/>
            <person name="Gerlach D."/>
            <person name="Hatcher P."/>
            <person name="Jogdeo S."/>
            <person name="Krijgsveld J."/>
            <person name="Kriventseva E.V."/>
            <person name="Kultz D."/>
            <person name="Laforsch C."/>
            <person name="Lindquist E."/>
            <person name="Lopez J."/>
            <person name="Manak J.R."/>
            <person name="Muller J."/>
            <person name="Pangilinan J."/>
            <person name="Patwardhan R.P."/>
            <person name="Pitluck S."/>
            <person name="Pritham E.J."/>
            <person name="Rechtsteiner A."/>
            <person name="Rho M."/>
            <person name="Rogozin I.B."/>
            <person name="Sakarya O."/>
            <person name="Salamov A."/>
            <person name="Schaack S."/>
            <person name="Shapiro H."/>
            <person name="Shiga Y."/>
            <person name="Skalitzky C."/>
            <person name="Smith Z."/>
            <person name="Souvorov A."/>
            <person name="Sung W."/>
            <person name="Tang Z."/>
            <person name="Tsuchiya D."/>
            <person name="Tu H."/>
            <person name="Vos H."/>
            <person name="Wang M."/>
            <person name="Wolf Y.I."/>
            <person name="Yamagata H."/>
            <person name="Yamada T."/>
            <person name="Ye Y."/>
            <person name="Shaw J.R."/>
            <person name="Andrews J."/>
            <person name="Crease T.J."/>
            <person name="Tang H."/>
            <person name="Lucas S.M."/>
            <person name="Robertson H.M."/>
            <person name="Bork P."/>
            <person name="Koonin E.V."/>
            <person name="Zdobnov E.M."/>
            <person name="Grigoriev I.V."/>
            <person name="Lynch M."/>
            <person name="Boore J.L."/>
        </authorList>
    </citation>
    <scope>NUCLEOTIDE SEQUENCE [LARGE SCALE GENOMIC DNA]</scope>
</reference>